<dbReference type="EMBL" id="LR743511">
    <property type="protein sequence ID" value="CAA2144208.1"/>
    <property type="molecule type" value="Genomic_DNA"/>
</dbReference>
<protein>
    <submittedName>
        <fullName evidence="6">Exoenzyme S synthesis regulatory protein ExsA</fullName>
    </submittedName>
</protein>
<dbReference type="GO" id="GO:0043565">
    <property type="term" value="F:sequence-specific DNA binding"/>
    <property type="evidence" value="ECO:0007669"/>
    <property type="project" value="InterPro"/>
</dbReference>
<dbReference type="AlphaFoldDB" id="A0A679KHH3"/>
<dbReference type="SMART" id="SM00342">
    <property type="entry name" value="HTH_ARAC"/>
    <property type="match status" value="1"/>
</dbReference>
<dbReference type="PANTHER" id="PTHR46796">
    <property type="entry name" value="HTH-TYPE TRANSCRIPTIONAL ACTIVATOR RHAS-RELATED"/>
    <property type="match status" value="1"/>
</dbReference>
<dbReference type="InterPro" id="IPR050204">
    <property type="entry name" value="AraC_XylS_family_regulators"/>
</dbReference>
<dbReference type="Pfam" id="PF12833">
    <property type="entry name" value="HTH_18"/>
    <property type="match status" value="1"/>
</dbReference>
<proteinExistence type="predicted"/>
<dbReference type="PRINTS" id="PR00032">
    <property type="entry name" value="HTHARAC"/>
</dbReference>
<feature type="compositionally biased region" description="Basic and acidic residues" evidence="4">
    <location>
        <begin position="321"/>
        <end position="335"/>
    </location>
</feature>
<dbReference type="InterPro" id="IPR018060">
    <property type="entry name" value="HTH_AraC"/>
</dbReference>
<evidence type="ECO:0000259" key="5">
    <source>
        <dbReference type="PROSITE" id="PS01124"/>
    </source>
</evidence>
<dbReference type="SUPFAM" id="SSF46689">
    <property type="entry name" value="Homeodomain-like"/>
    <property type="match status" value="2"/>
</dbReference>
<evidence type="ECO:0000256" key="1">
    <source>
        <dbReference type="ARBA" id="ARBA00023015"/>
    </source>
</evidence>
<dbReference type="Gene3D" id="1.10.10.60">
    <property type="entry name" value="Homeodomain-like"/>
    <property type="match status" value="2"/>
</dbReference>
<organism evidence="6">
    <name type="scientific">Methylobacterium bullatum</name>
    <dbReference type="NCBI Taxonomy" id="570505"/>
    <lineage>
        <taxon>Bacteria</taxon>
        <taxon>Pseudomonadati</taxon>
        <taxon>Pseudomonadota</taxon>
        <taxon>Alphaproteobacteria</taxon>
        <taxon>Hyphomicrobiales</taxon>
        <taxon>Methylobacteriaceae</taxon>
        <taxon>Methylobacterium</taxon>
    </lineage>
</organism>
<dbReference type="PROSITE" id="PS00041">
    <property type="entry name" value="HTH_ARAC_FAMILY_1"/>
    <property type="match status" value="1"/>
</dbReference>
<keyword evidence="2" id="KW-0238">DNA-binding</keyword>
<sequence length="344" mass="37734">MLRTLVHEGNAPSAVPPAPASLRPTPTRDVRFGGMSHDPVRQARIRPDDWSDGAIVLGWRDGMAGGLRVDRHDALILQVRLGETEGRSPHREVVEGGQPPMVLRAGEAILHDLRQTCIVRTPKRTLLIGLDSRRLKRVAEDLGILDADPLDELVPAYGAVLADPALHNLAVSVGETLARQDRWADVIRRQLTRAVAAHLLGTYTSLQPAPETVRGGLAPWQLRRAQDHIRSDLARPIHLQTVSESCGLSVSHFARAFRQSTGIAPHSWLTRERIAQAKTMMRKGDRTLADIALACGFADQSHFTRAFAKDQGTTPGRWRRRVEPDSRHASRDRGPVESVVGGGG</sequence>
<name>A0A679KHH3_9HYPH</name>
<dbReference type="PANTHER" id="PTHR46796:SF14">
    <property type="entry name" value="TRANSCRIPTIONAL REGULATORY PROTEIN"/>
    <property type="match status" value="1"/>
</dbReference>
<dbReference type="InterPro" id="IPR009057">
    <property type="entry name" value="Homeodomain-like_sf"/>
</dbReference>
<evidence type="ECO:0000313" key="6">
    <source>
        <dbReference type="EMBL" id="CAA2144208.1"/>
    </source>
</evidence>
<accession>A0A679KHH3</accession>
<reference evidence="6" key="1">
    <citation type="submission" date="2019-12" db="EMBL/GenBank/DDBJ databases">
        <authorList>
            <person name="Cremers G."/>
        </authorList>
    </citation>
    <scope>NUCLEOTIDE SEQUENCE</scope>
    <source>
        <strain evidence="6">Mbul2</strain>
    </source>
</reference>
<dbReference type="PROSITE" id="PS01124">
    <property type="entry name" value="HTH_ARAC_FAMILY_2"/>
    <property type="match status" value="1"/>
</dbReference>
<feature type="domain" description="HTH araC/xylS-type" evidence="5">
    <location>
        <begin position="223"/>
        <end position="321"/>
    </location>
</feature>
<dbReference type="GO" id="GO:0003700">
    <property type="term" value="F:DNA-binding transcription factor activity"/>
    <property type="evidence" value="ECO:0007669"/>
    <property type="project" value="InterPro"/>
</dbReference>
<evidence type="ECO:0000256" key="2">
    <source>
        <dbReference type="ARBA" id="ARBA00023125"/>
    </source>
</evidence>
<dbReference type="InterPro" id="IPR018062">
    <property type="entry name" value="HTH_AraC-typ_CS"/>
</dbReference>
<evidence type="ECO:0000256" key="4">
    <source>
        <dbReference type="SAM" id="MobiDB-lite"/>
    </source>
</evidence>
<feature type="region of interest" description="Disordered" evidence="4">
    <location>
        <begin position="309"/>
        <end position="344"/>
    </location>
</feature>
<keyword evidence="3" id="KW-0804">Transcription</keyword>
<dbReference type="RefSeq" id="WP_339162471.1">
    <property type="nucleotide sequence ID" value="NZ_LR743511.1"/>
</dbReference>
<gene>
    <name evidence="6" type="primary">exsA</name>
    <name evidence="6" type="ORF">MBLL_03326</name>
</gene>
<dbReference type="InterPro" id="IPR020449">
    <property type="entry name" value="Tscrpt_reg_AraC-type_HTH"/>
</dbReference>
<keyword evidence="1" id="KW-0805">Transcription regulation</keyword>
<evidence type="ECO:0000256" key="3">
    <source>
        <dbReference type="ARBA" id="ARBA00023163"/>
    </source>
</evidence>
<feature type="region of interest" description="Disordered" evidence="4">
    <location>
        <begin position="1"/>
        <end position="35"/>
    </location>
</feature>